<organism evidence="2 3">
    <name type="scientific">Paspalum notatum var. saurae</name>
    <dbReference type="NCBI Taxonomy" id="547442"/>
    <lineage>
        <taxon>Eukaryota</taxon>
        <taxon>Viridiplantae</taxon>
        <taxon>Streptophyta</taxon>
        <taxon>Embryophyta</taxon>
        <taxon>Tracheophyta</taxon>
        <taxon>Spermatophyta</taxon>
        <taxon>Magnoliopsida</taxon>
        <taxon>Liliopsida</taxon>
        <taxon>Poales</taxon>
        <taxon>Poaceae</taxon>
        <taxon>PACMAD clade</taxon>
        <taxon>Panicoideae</taxon>
        <taxon>Andropogonodae</taxon>
        <taxon>Paspaleae</taxon>
        <taxon>Paspalinae</taxon>
        <taxon>Paspalum</taxon>
    </lineage>
</organism>
<accession>A0AAQ3X4Z7</accession>
<evidence type="ECO:0000313" key="2">
    <source>
        <dbReference type="EMBL" id="WVZ85086.1"/>
    </source>
</evidence>
<keyword evidence="3" id="KW-1185">Reference proteome</keyword>
<gene>
    <name evidence="2" type="ORF">U9M48_032043</name>
</gene>
<dbReference type="Proteomes" id="UP001341281">
    <property type="component" value="Chromosome 07"/>
</dbReference>
<feature type="compositionally biased region" description="Basic and acidic residues" evidence="1">
    <location>
        <begin position="34"/>
        <end position="44"/>
    </location>
</feature>
<dbReference type="AlphaFoldDB" id="A0AAQ3X4Z7"/>
<name>A0AAQ3X4Z7_PASNO</name>
<feature type="region of interest" description="Disordered" evidence="1">
    <location>
        <begin position="1"/>
        <end position="88"/>
    </location>
</feature>
<dbReference type="EMBL" id="CP144751">
    <property type="protein sequence ID" value="WVZ85086.1"/>
    <property type="molecule type" value="Genomic_DNA"/>
</dbReference>
<feature type="compositionally biased region" description="Basic and acidic residues" evidence="1">
    <location>
        <begin position="78"/>
        <end position="88"/>
    </location>
</feature>
<reference evidence="2 3" key="1">
    <citation type="submission" date="2024-02" db="EMBL/GenBank/DDBJ databases">
        <title>High-quality chromosome-scale genome assembly of Pensacola bahiagrass (Paspalum notatum Flugge var. saurae).</title>
        <authorList>
            <person name="Vega J.M."/>
            <person name="Podio M."/>
            <person name="Orjuela J."/>
            <person name="Siena L.A."/>
            <person name="Pessino S.C."/>
            <person name="Combes M.C."/>
            <person name="Mariac C."/>
            <person name="Albertini E."/>
            <person name="Pupilli F."/>
            <person name="Ortiz J.P.A."/>
            <person name="Leblanc O."/>
        </authorList>
    </citation>
    <scope>NUCLEOTIDE SEQUENCE [LARGE SCALE GENOMIC DNA]</scope>
    <source>
        <strain evidence="2">R1</strain>
        <tissue evidence="2">Leaf</tissue>
    </source>
</reference>
<evidence type="ECO:0000313" key="3">
    <source>
        <dbReference type="Proteomes" id="UP001341281"/>
    </source>
</evidence>
<proteinExistence type="predicted"/>
<sequence>MAACDVASSGDSGRHSRHHDGERRAESSRCWSTVREERGEENIRQRVPNGESRSAVLDDATKTMCCGSNQQHDDDDDGRGHQRDWPRI</sequence>
<protein>
    <submittedName>
        <fullName evidence="2">Uncharacterized protein</fullName>
    </submittedName>
</protein>
<evidence type="ECO:0000256" key="1">
    <source>
        <dbReference type="SAM" id="MobiDB-lite"/>
    </source>
</evidence>